<keyword evidence="3" id="KW-1185">Reference proteome</keyword>
<gene>
    <name evidence="2" type="ORF">SAMN04515678_11061</name>
</gene>
<evidence type="ECO:0000313" key="2">
    <source>
        <dbReference type="EMBL" id="SFE47360.1"/>
    </source>
</evidence>
<evidence type="ECO:0000313" key="3">
    <source>
        <dbReference type="Proteomes" id="UP000325289"/>
    </source>
</evidence>
<proteinExistence type="predicted"/>
<evidence type="ECO:0000256" key="1">
    <source>
        <dbReference type="SAM" id="MobiDB-lite"/>
    </source>
</evidence>
<reference evidence="2 3" key="1">
    <citation type="submission" date="2016-10" db="EMBL/GenBank/DDBJ databases">
        <authorList>
            <person name="Varghese N."/>
            <person name="Submissions S."/>
        </authorList>
    </citation>
    <scope>NUCLEOTIDE SEQUENCE [LARGE SCALE GENOMIC DNA]</scope>
    <source>
        <strain evidence="3">YIM D21,KCTC 23444,ACCC 10710</strain>
    </source>
</reference>
<dbReference type="EMBL" id="FOMS01000010">
    <property type="protein sequence ID" value="SFE47360.1"/>
    <property type="molecule type" value="Genomic_DNA"/>
</dbReference>
<feature type="compositionally biased region" description="Low complexity" evidence="1">
    <location>
        <begin position="15"/>
        <end position="29"/>
    </location>
</feature>
<accession>A0A1I2AWU1</accession>
<protein>
    <submittedName>
        <fullName evidence="2">Uncharacterized protein</fullName>
    </submittedName>
</protein>
<name>A0A1I2AWU1_9RHOB</name>
<organism evidence="2 3">
    <name type="scientific">Roseivivax sediminis</name>
    <dbReference type="NCBI Taxonomy" id="936889"/>
    <lineage>
        <taxon>Bacteria</taxon>
        <taxon>Pseudomonadati</taxon>
        <taxon>Pseudomonadota</taxon>
        <taxon>Alphaproteobacteria</taxon>
        <taxon>Rhodobacterales</taxon>
        <taxon>Roseobacteraceae</taxon>
        <taxon>Roseivivax</taxon>
    </lineage>
</organism>
<sequence>MSIKGLVKKAVSTYARSSRSSGAHAGPAANRPVKKRSPEARIVNGVMKYAKKKKF</sequence>
<dbReference type="AlphaFoldDB" id="A0A1I2AWU1"/>
<dbReference type="Proteomes" id="UP000325289">
    <property type="component" value="Unassembled WGS sequence"/>
</dbReference>
<feature type="region of interest" description="Disordered" evidence="1">
    <location>
        <begin position="13"/>
        <end position="41"/>
    </location>
</feature>
<dbReference type="RefSeq" id="WP_188129710.1">
    <property type="nucleotide sequence ID" value="NZ_FOMS01000010.1"/>
</dbReference>